<proteinExistence type="predicted"/>
<sequence length="241" mass="28540">MSIIIQNTWNDDDDEELYEYLDTHHIKYDTKTEQEILKLNPYNIEILFCDTNILQELLNTNNISFELPNQYPQEFSHIYHRNICKSTFCKSLSTPIPYFIKPVDQNKLFGGVVYDKYDINFLKSLNILDDYPVYISDVVQFVNEYRIFVANKKSCGIIETSHFILPPDIISSKFPPIDFINTILELNPYKFCVIDIGMLNSGEWAVVEVNPSFSLSSYEWDIEKYVNYCKLYWNYTLYLRN</sequence>
<dbReference type="EMBL" id="MK500344">
    <property type="protein sequence ID" value="QBK87142.1"/>
    <property type="molecule type" value="Genomic_DNA"/>
</dbReference>
<dbReference type="InterPro" id="IPR041261">
    <property type="entry name" value="R2K_2"/>
</dbReference>
<reference evidence="2" key="1">
    <citation type="journal article" date="2019" name="MBio">
        <title>Virus Genomes from Deep Sea Sediments Expand the Ocean Megavirome and Support Independent Origins of Viral Gigantism.</title>
        <authorList>
            <person name="Backstrom D."/>
            <person name="Yutin N."/>
            <person name="Jorgensen S.L."/>
            <person name="Dharamshi J."/>
            <person name="Homa F."/>
            <person name="Zaremba-Niedwiedzka K."/>
            <person name="Spang A."/>
            <person name="Wolf Y.I."/>
            <person name="Koonin E.V."/>
            <person name="Ettema T.J."/>
        </authorList>
    </citation>
    <scope>NUCLEOTIDE SEQUENCE</scope>
</reference>
<name>A0A481YVF3_9VIRU</name>
<organism evidence="2">
    <name type="scientific">Marseillevirus LCMAC201</name>
    <dbReference type="NCBI Taxonomy" id="2506605"/>
    <lineage>
        <taxon>Viruses</taxon>
        <taxon>Varidnaviria</taxon>
        <taxon>Bamfordvirae</taxon>
        <taxon>Nucleocytoviricota</taxon>
        <taxon>Megaviricetes</taxon>
        <taxon>Pimascovirales</taxon>
        <taxon>Pimascovirales incertae sedis</taxon>
        <taxon>Marseilleviridae</taxon>
    </lineage>
</organism>
<gene>
    <name evidence="2" type="ORF">LCMAC201_00440</name>
</gene>
<protein>
    <recommendedName>
        <fullName evidence="1">ATP-grasp domain-containing protein</fullName>
    </recommendedName>
</protein>
<dbReference type="SUPFAM" id="SSF56059">
    <property type="entry name" value="Glutathione synthetase ATP-binding domain-like"/>
    <property type="match status" value="1"/>
</dbReference>
<accession>A0A481YVF3</accession>
<evidence type="ECO:0000313" key="2">
    <source>
        <dbReference type="EMBL" id="QBK87142.1"/>
    </source>
</evidence>
<evidence type="ECO:0000259" key="1">
    <source>
        <dbReference type="Pfam" id="PF18299"/>
    </source>
</evidence>
<feature type="domain" description="ATP-grasp" evidence="1">
    <location>
        <begin position="80"/>
        <end position="226"/>
    </location>
</feature>
<dbReference type="Pfam" id="PF18299">
    <property type="entry name" value="R2K_2"/>
    <property type="match status" value="1"/>
</dbReference>